<evidence type="ECO:0000256" key="1">
    <source>
        <dbReference type="ARBA" id="ARBA00005068"/>
    </source>
</evidence>
<evidence type="ECO:0000256" key="3">
    <source>
        <dbReference type="ARBA" id="ARBA00022985"/>
    </source>
</evidence>
<dbReference type="RefSeq" id="WP_102950914.1">
    <property type="nucleotide sequence ID" value="NZ_CP024847.1"/>
</dbReference>
<sequence length="246" mass="28775">MKIYVISLADAVNRREQISAQLEACQLSYEFFDAMRGNPDIAQNHNYAYDYREKMFGRQMTAGEIGCFMSHQELWRKIAAGNQSVCIMEDDVILTKNFARALSLLENYQNYEILRLSGIFKRKWFIWQHFSDLKLVKFWRDPMGTQCYIIKPEAAKRLLAKSPLINAPVDDFLGNYALHRLNVVGCDPYLIEHDWDIPSQLGHRHTKRKLSVLEKIRREFIIQGNGVMNFMIQLGYFLKTKLGLLK</sequence>
<dbReference type="KEGG" id="nba:CUN60_04685"/>
<dbReference type="UniPathway" id="UPA00501"/>
<gene>
    <name evidence="5" type="ORF">CUN60_04685</name>
</gene>
<evidence type="ECO:0000256" key="2">
    <source>
        <dbReference type="ARBA" id="ARBA00005222"/>
    </source>
</evidence>
<comment type="pathway">
    <text evidence="2">Glycan metabolism; lacto-N-neotetraose biosynthesis.</text>
</comment>
<feature type="domain" description="Glycosyl transferase family 25" evidence="4">
    <location>
        <begin position="2"/>
        <end position="172"/>
    </location>
</feature>
<dbReference type="CDD" id="cd06532">
    <property type="entry name" value="Glyco_transf_25"/>
    <property type="match status" value="1"/>
</dbReference>
<evidence type="ECO:0000259" key="4">
    <source>
        <dbReference type="Pfam" id="PF01755"/>
    </source>
</evidence>
<dbReference type="InterPro" id="IPR002654">
    <property type="entry name" value="Glyco_trans_25"/>
</dbReference>
<protein>
    <recommendedName>
        <fullName evidence="4">Glycosyl transferase family 25 domain-containing protein</fullName>
    </recommendedName>
</protein>
<proteinExistence type="predicted"/>
<dbReference type="GO" id="GO:0009103">
    <property type="term" value="P:lipopolysaccharide biosynthetic process"/>
    <property type="evidence" value="ECO:0007669"/>
    <property type="project" value="UniProtKB-KW"/>
</dbReference>
<dbReference type="OrthoDB" id="119742at2"/>
<reference evidence="6" key="1">
    <citation type="submission" date="2017-11" db="EMBL/GenBank/DDBJ databases">
        <authorList>
            <person name="Chan K.G."/>
            <person name="Lee L.S."/>
        </authorList>
    </citation>
    <scope>NUCLEOTIDE SEQUENCE [LARGE SCALE GENOMIC DNA]</scope>
    <source>
        <strain evidence="6">DSM 100970</strain>
    </source>
</reference>
<name>A0A2I7N5W4_9NEIS</name>
<comment type="pathway">
    <text evidence="1">Bacterial outer membrane biogenesis; lipooligosaccharide biosynthesis.</text>
</comment>
<dbReference type="EMBL" id="CP024847">
    <property type="protein sequence ID" value="AUR51615.1"/>
    <property type="molecule type" value="Genomic_DNA"/>
</dbReference>
<accession>A0A2I7N5W4</accession>
<keyword evidence="6" id="KW-1185">Reference proteome</keyword>
<dbReference type="UniPathway" id="UPA00820"/>
<organism evidence="5 6">
    <name type="scientific">Aquella oligotrophica</name>
    <dbReference type="NCBI Taxonomy" id="2067065"/>
    <lineage>
        <taxon>Bacteria</taxon>
        <taxon>Pseudomonadati</taxon>
        <taxon>Pseudomonadota</taxon>
        <taxon>Betaproteobacteria</taxon>
        <taxon>Neisseriales</taxon>
        <taxon>Neisseriaceae</taxon>
        <taxon>Aquella</taxon>
    </lineage>
</organism>
<dbReference type="AlphaFoldDB" id="A0A2I7N5W4"/>
<evidence type="ECO:0000313" key="6">
    <source>
        <dbReference type="Proteomes" id="UP000236655"/>
    </source>
</evidence>
<dbReference type="Pfam" id="PF01755">
    <property type="entry name" value="Glyco_transf_25"/>
    <property type="match status" value="1"/>
</dbReference>
<keyword evidence="3" id="KW-0448">Lipopolysaccharide biosynthesis</keyword>
<dbReference type="Proteomes" id="UP000236655">
    <property type="component" value="Chromosome"/>
</dbReference>
<evidence type="ECO:0000313" key="5">
    <source>
        <dbReference type="EMBL" id="AUR51615.1"/>
    </source>
</evidence>